<dbReference type="Pfam" id="PF07992">
    <property type="entry name" value="Pyr_redox_2"/>
    <property type="match status" value="1"/>
</dbReference>
<dbReference type="Gene3D" id="3.50.50.60">
    <property type="entry name" value="FAD/NAD(P)-binding domain"/>
    <property type="match status" value="2"/>
</dbReference>
<evidence type="ECO:0000256" key="3">
    <source>
        <dbReference type="ARBA" id="ARBA00022827"/>
    </source>
</evidence>
<feature type="binding site" evidence="6">
    <location>
        <position position="51"/>
    </location>
    <ligand>
        <name>FAD</name>
        <dbReference type="ChEBI" id="CHEBI:57692"/>
    </ligand>
</feature>
<comment type="similarity">
    <text evidence="6">Belongs to the ferredoxin--NADP reductase type 2 family.</text>
</comment>
<dbReference type="HAMAP" id="MF_01685">
    <property type="entry name" value="FENR2"/>
    <property type="match status" value="1"/>
</dbReference>
<keyword evidence="4 6" id="KW-0521">NADP</keyword>
<keyword evidence="3 6" id="KW-0274">FAD</keyword>
<feature type="domain" description="FAD/NAD(P)-binding" evidence="8">
    <location>
        <begin position="9"/>
        <end position="313"/>
    </location>
</feature>
<feature type="binding site" evidence="6">
    <location>
        <position position="290"/>
    </location>
    <ligand>
        <name>FAD</name>
        <dbReference type="ChEBI" id="CHEBI:57692"/>
    </ligand>
</feature>
<feature type="binding site" evidence="6">
    <location>
        <position position="91"/>
    </location>
    <ligand>
        <name>FAD</name>
        <dbReference type="ChEBI" id="CHEBI:57692"/>
    </ligand>
</feature>
<evidence type="ECO:0000256" key="1">
    <source>
        <dbReference type="ARBA" id="ARBA00011738"/>
    </source>
</evidence>
<comment type="cofactor">
    <cofactor evidence="6">
        <name>FAD</name>
        <dbReference type="ChEBI" id="CHEBI:57692"/>
    </cofactor>
    <text evidence="6">Binds 1 FAD per subunit.</text>
</comment>
<proteinExistence type="inferred from homology"/>
<evidence type="ECO:0000313" key="9">
    <source>
        <dbReference type="EMBL" id="BDR56343.1"/>
    </source>
</evidence>
<evidence type="ECO:0000256" key="7">
    <source>
        <dbReference type="SAM" id="Phobius"/>
    </source>
</evidence>
<dbReference type="Proteomes" id="UP001321804">
    <property type="component" value="Chromosome"/>
</dbReference>
<dbReference type="GO" id="GO:0050661">
    <property type="term" value="F:NADP binding"/>
    <property type="evidence" value="ECO:0007669"/>
    <property type="project" value="UniProtKB-UniRule"/>
</dbReference>
<evidence type="ECO:0000256" key="6">
    <source>
        <dbReference type="HAMAP-Rule" id="MF_01685"/>
    </source>
</evidence>
<dbReference type="GO" id="GO:0050660">
    <property type="term" value="F:flavin adenine dinucleotide binding"/>
    <property type="evidence" value="ECO:0007669"/>
    <property type="project" value="UniProtKB-UniRule"/>
</dbReference>
<dbReference type="RefSeq" id="WP_317698256.1">
    <property type="nucleotide sequence ID" value="NZ_AP026801.1"/>
</dbReference>
<comment type="catalytic activity">
    <reaction evidence="6">
        <text>2 reduced [2Fe-2S]-[ferredoxin] + NADP(+) + H(+) = 2 oxidized [2Fe-2S]-[ferredoxin] + NADPH</text>
        <dbReference type="Rhea" id="RHEA:20125"/>
        <dbReference type="Rhea" id="RHEA-COMP:10000"/>
        <dbReference type="Rhea" id="RHEA-COMP:10001"/>
        <dbReference type="ChEBI" id="CHEBI:15378"/>
        <dbReference type="ChEBI" id="CHEBI:33737"/>
        <dbReference type="ChEBI" id="CHEBI:33738"/>
        <dbReference type="ChEBI" id="CHEBI:57783"/>
        <dbReference type="ChEBI" id="CHEBI:58349"/>
        <dbReference type="EC" id="1.18.1.2"/>
    </reaction>
</comment>
<dbReference type="EC" id="1.18.1.2" evidence="6"/>
<feature type="transmembrane region" description="Helical" evidence="7">
    <location>
        <begin position="7"/>
        <end position="27"/>
    </location>
</feature>
<accession>A0AAU9DRP5</accession>
<keyword evidence="7" id="KW-1133">Transmembrane helix</keyword>
<dbReference type="EMBL" id="AP026801">
    <property type="protein sequence ID" value="BDR56343.1"/>
    <property type="molecule type" value="Genomic_DNA"/>
</dbReference>
<keyword evidence="7" id="KW-0812">Transmembrane</keyword>
<dbReference type="InterPro" id="IPR036188">
    <property type="entry name" value="FAD/NAD-bd_sf"/>
</dbReference>
<reference evidence="9 10" key="1">
    <citation type="journal article" date="2023" name="Microbiol. Spectr.">
        <title>Symbiosis of Carpenter Bees with Uncharacterized Lactic Acid Bacteria Showing NAD Auxotrophy.</title>
        <authorList>
            <person name="Kawasaki S."/>
            <person name="Ozawa K."/>
            <person name="Mori T."/>
            <person name="Yamamoto A."/>
            <person name="Ito M."/>
            <person name="Ohkuma M."/>
            <person name="Sakamoto M."/>
            <person name="Matsutani M."/>
        </authorList>
    </citation>
    <scope>NUCLEOTIDE SEQUENCE [LARGE SCALE GENOMIC DNA]</scope>
    <source>
        <strain evidence="9 10">KimC2</strain>
    </source>
</reference>
<evidence type="ECO:0000256" key="5">
    <source>
        <dbReference type="ARBA" id="ARBA00023002"/>
    </source>
</evidence>
<organism evidence="9 10">
    <name type="scientific">Xylocopilactobacillus apis</name>
    <dbReference type="NCBI Taxonomy" id="2932183"/>
    <lineage>
        <taxon>Bacteria</taxon>
        <taxon>Bacillati</taxon>
        <taxon>Bacillota</taxon>
        <taxon>Bacilli</taxon>
        <taxon>Lactobacillales</taxon>
        <taxon>Lactobacillaceae</taxon>
        <taxon>Xylocopilactobacillus</taxon>
    </lineage>
</organism>
<protein>
    <recommendedName>
        <fullName evidence="6">Ferredoxin--NADP reductase</fullName>
        <shortName evidence="6">FNR</shortName>
        <shortName evidence="6">Fd-NADP(+) reductase</shortName>
        <ecNumber evidence="6">1.18.1.2</ecNumber>
    </recommendedName>
</protein>
<sequence>MKDSSENIYDIVVIGGGPIGMFAAYYAGLRTLKVQLIESLGELGGQLETLYPEKEMINVPGFSQIKATDFINRLVKQLNEFPVNLLLNNTVETITNHDGLFEIQTDKVTSYAKTIIIATGIGPFEPKKLPLSVDQDIEKRFISYYVKNPRAYQGLNIAITGGGDGAIDTALELMNYAKQITIIHRRNAFRALESNMVKIENSEVKLLTPYTISGLEENLKNKDGRLKIYLDKVRDSEERLNINVDRLIVSFGFKANNRIQQSWGLNLERNLIVVNSKMESNRKGIFAIGDAAIYPNKQKILANGFGEVPIAVNSAIEDFSLTSNRNIHGIVQ</sequence>
<gene>
    <name evidence="9" type="ORF">KIMC2_09050</name>
</gene>
<dbReference type="PRINTS" id="PR00368">
    <property type="entry name" value="FADPNR"/>
</dbReference>
<feature type="binding site" evidence="6">
    <location>
        <position position="46"/>
    </location>
    <ligand>
        <name>FAD</name>
        <dbReference type="ChEBI" id="CHEBI:57692"/>
    </ligand>
</feature>
<dbReference type="PRINTS" id="PR00469">
    <property type="entry name" value="PNDRDTASEII"/>
</dbReference>
<evidence type="ECO:0000313" key="10">
    <source>
        <dbReference type="Proteomes" id="UP001321804"/>
    </source>
</evidence>
<dbReference type="InterPro" id="IPR050097">
    <property type="entry name" value="Ferredoxin-NADP_redctase_2"/>
</dbReference>
<dbReference type="InterPro" id="IPR023753">
    <property type="entry name" value="FAD/NAD-binding_dom"/>
</dbReference>
<name>A0AAU9DRP5_9LACO</name>
<comment type="caution">
    <text evidence="6">Lacks conserved residue(s) required for the propagation of feature annotation.</text>
</comment>
<dbReference type="SUPFAM" id="SSF51905">
    <property type="entry name" value="FAD/NAD(P)-binding domain"/>
    <property type="match status" value="1"/>
</dbReference>
<keyword evidence="2 6" id="KW-0285">Flavoprotein</keyword>
<dbReference type="AlphaFoldDB" id="A0AAU9DRP5"/>
<dbReference type="GO" id="GO:0004324">
    <property type="term" value="F:ferredoxin-NADP+ reductase activity"/>
    <property type="evidence" value="ECO:0007669"/>
    <property type="project" value="UniProtKB-UniRule"/>
</dbReference>
<comment type="subunit">
    <text evidence="1 6">Homodimer.</text>
</comment>
<dbReference type="KEGG" id="xak:KIMC2_09050"/>
<feature type="binding site" evidence="6">
    <location>
        <position position="38"/>
    </location>
    <ligand>
        <name>FAD</name>
        <dbReference type="ChEBI" id="CHEBI:57692"/>
    </ligand>
</feature>
<dbReference type="PANTHER" id="PTHR48105">
    <property type="entry name" value="THIOREDOXIN REDUCTASE 1-RELATED-RELATED"/>
    <property type="match status" value="1"/>
</dbReference>
<evidence type="ECO:0000256" key="2">
    <source>
        <dbReference type="ARBA" id="ARBA00022630"/>
    </source>
</evidence>
<keyword evidence="10" id="KW-1185">Reference proteome</keyword>
<keyword evidence="7" id="KW-0472">Membrane</keyword>
<evidence type="ECO:0000256" key="4">
    <source>
        <dbReference type="ARBA" id="ARBA00022857"/>
    </source>
</evidence>
<keyword evidence="5 6" id="KW-0560">Oxidoreductase</keyword>
<feature type="binding site" evidence="6">
    <location>
        <position position="124"/>
    </location>
    <ligand>
        <name>FAD</name>
        <dbReference type="ChEBI" id="CHEBI:57692"/>
    </ligand>
</feature>
<dbReference type="InterPro" id="IPR022890">
    <property type="entry name" value="Fd--NADP_Rdtase_type_2"/>
</dbReference>
<evidence type="ECO:0000259" key="8">
    <source>
        <dbReference type="Pfam" id="PF07992"/>
    </source>
</evidence>